<dbReference type="GO" id="GO:0016747">
    <property type="term" value="F:acyltransferase activity, transferring groups other than amino-acyl groups"/>
    <property type="evidence" value="ECO:0007669"/>
    <property type="project" value="TreeGrafter"/>
</dbReference>
<proteinExistence type="inferred from homology"/>
<keyword evidence="3" id="KW-1185">Reference proteome</keyword>
<organism evidence="2 3">
    <name type="scientific">Corchorus capsularis</name>
    <name type="common">Jute</name>
    <dbReference type="NCBI Taxonomy" id="210143"/>
    <lineage>
        <taxon>Eukaryota</taxon>
        <taxon>Viridiplantae</taxon>
        <taxon>Streptophyta</taxon>
        <taxon>Embryophyta</taxon>
        <taxon>Tracheophyta</taxon>
        <taxon>Spermatophyta</taxon>
        <taxon>Magnoliopsida</taxon>
        <taxon>eudicotyledons</taxon>
        <taxon>Gunneridae</taxon>
        <taxon>Pentapetalae</taxon>
        <taxon>rosids</taxon>
        <taxon>malvids</taxon>
        <taxon>Malvales</taxon>
        <taxon>Malvaceae</taxon>
        <taxon>Grewioideae</taxon>
        <taxon>Apeibeae</taxon>
        <taxon>Corchorus</taxon>
    </lineage>
</organism>
<dbReference type="OMA" id="MSICLDM"/>
<gene>
    <name evidence="2" type="ORF">CCACVL1_03762</name>
</gene>
<comment type="caution">
    <text evidence="2">The sequence shown here is derived from an EMBL/GenBank/DDBJ whole genome shotgun (WGS) entry which is preliminary data.</text>
</comment>
<dbReference type="PANTHER" id="PTHR31642">
    <property type="entry name" value="TRICHOTHECENE 3-O-ACETYLTRANSFERASE"/>
    <property type="match status" value="1"/>
</dbReference>
<dbReference type="PANTHER" id="PTHR31642:SF26">
    <property type="entry name" value="HXXXD-TYPE ACYL-TRANSFERASE FAMILY PROTEIN"/>
    <property type="match status" value="1"/>
</dbReference>
<evidence type="ECO:0000313" key="3">
    <source>
        <dbReference type="Proteomes" id="UP000188268"/>
    </source>
</evidence>
<dbReference type="Proteomes" id="UP000188268">
    <property type="component" value="Unassembled WGS sequence"/>
</dbReference>
<dbReference type="Gramene" id="OMO99511">
    <property type="protein sequence ID" value="OMO99511"/>
    <property type="gene ID" value="CCACVL1_03762"/>
</dbReference>
<dbReference type="Gene3D" id="3.30.559.10">
    <property type="entry name" value="Chloramphenicol acetyltransferase-like domain"/>
    <property type="match status" value="2"/>
</dbReference>
<dbReference type="InterPro" id="IPR050317">
    <property type="entry name" value="Plant_Fungal_Acyltransferase"/>
</dbReference>
<dbReference type="Pfam" id="PF02458">
    <property type="entry name" value="Transferase"/>
    <property type="match status" value="1"/>
</dbReference>
<evidence type="ECO:0000256" key="1">
    <source>
        <dbReference type="ARBA" id="ARBA00009861"/>
    </source>
</evidence>
<protein>
    <submittedName>
        <fullName evidence="2">Transferase</fullName>
    </submittedName>
</protein>
<dbReference type="EMBL" id="AWWV01006856">
    <property type="protein sequence ID" value="OMO99511.1"/>
    <property type="molecule type" value="Genomic_DNA"/>
</dbReference>
<accession>A0A1R3JXI4</accession>
<reference evidence="2 3" key="1">
    <citation type="submission" date="2013-09" db="EMBL/GenBank/DDBJ databases">
        <title>Corchorus capsularis genome sequencing.</title>
        <authorList>
            <person name="Alam M."/>
            <person name="Haque M.S."/>
            <person name="Islam M.S."/>
            <person name="Emdad E.M."/>
            <person name="Islam M.M."/>
            <person name="Ahmed B."/>
            <person name="Halim A."/>
            <person name="Hossen Q.M.M."/>
            <person name="Hossain M.Z."/>
            <person name="Ahmed R."/>
            <person name="Khan M.M."/>
            <person name="Islam R."/>
            <person name="Rashid M.M."/>
            <person name="Khan S.A."/>
            <person name="Rahman M.S."/>
            <person name="Alam M."/>
        </authorList>
    </citation>
    <scope>NUCLEOTIDE SEQUENCE [LARGE SCALE GENOMIC DNA]</scope>
    <source>
        <strain evidence="3">cv. CVL-1</strain>
        <tissue evidence="2">Whole seedling</tissue>
    </source>
</reference>
<sequence length="418" mass="47068">MADGTVTYMGKRSVVSTISTQSKKLCNLSVLDRLMEPNQVKVVYYYPSRENVEPGEWIKKLRDSLSTVLSNFPIVAGRLQKNEKGHWVVKCNDGGLRMMEAKAKGSVEDWLKSVDRDKELKLIYWEDMFHKPYFWSTFYVQVTEFEKGGVAIGLSCTHLLADPTCVTMFLKAWADSTLSGKMSCPPFFHSLPQPEENDHFSFNKKNPNQDLINYYKSSIERPITLLISNQKYATITLSFRDSMVRDCIGMARATNTCSPAFETLAALFWVDIESAVNVGAENMLQEATKAIGEVVKKMDGEEIKDLIQWLKCNDHNNDRAVPSMNGYDLVCANLEGVNPYLAIFKDRLEPLRVSYYVEPMVGPGRVQIMQPPPGAAGEGPLSRVVMATLPEDEVAMLCKDELIQRFSPTVLMGSSTKY</sequence>
<keyword evidence="2" id="KW-0808">Transferase</keyword>
<dbReference type="InterPro" id="IPR023213">
    <property type="entry name" value="CAT-like_dom_sf"/>
</dbReference>
<evidence type="ECO:0000313" key="2">
    <source>
        <dbReference type="EMBL" id="OMO99511.1"/>
    </source>
</evidence>
<dbReference type="AlphaFoldDB" id="A0A1R3JXI4"/>
<dbReference type="OrthoDB" id="671439at2759"/>
<name>A0A1R3JXI4_COCAP</name>
<comment type="similarity">
    <text evidence="1">Belongs to the plant acyltransferase family.</text>
</comment>